<name>A0ABQ3MT72_9PSEU</name>
<evidence type="ECO:0000313" key="4">
    <source>
        <dbReference type="EMBL" id="GHH61504.1"/>
    </source>
</evidence>
<dbReference type="Proteomes" id="UP000605568">
    <property type="component" value="Unassembled WGS sequence"/>
</dbReference>
<organism evidence="4 5">
    <name type="scientific">Lentzea cavernae</name>
    <dbReference type="NCBI Taxonomy" id="2020703"/>
    <lineage>
        <taxon>Bacteria</taxon>
        <taxon>Bacillati</taxon>
        <taxon>Actinomycetota</taxon>
        <taxon>Actinomycetes</taxon>
        <taxon>Pseudonocardiales</taxon>
        <taxon>Pseudonocardiaceae</taxon>
        <taxon>Lentzea</taxon>
    </lineage>
</organism>
<dbReference type="Gene3D" id="3.40.630.30">
    <property type="match status" value="1"/>
</dbReference>
<protein>
    <submittedName>
        <fullName evidence="4">N-acetyltransferase</fullName>
    </submittedName>
</protein>
<dbReference type="Pfam" id="PF00583">
    <property type="entry name" value="Acetyltransf_1"/>
    <property type="match status" value="1"/>
</dbReference>
<gene>
    <name evidence="4" type="ORF">GCM10017774_87770</name>
</gene>
<feature type="domain" description="N-acetyltransferase" evidence="3">
    <location>
        <begin position="7"/>
        <end position="160"/>
    </location>
</feature>
<dbReference type="InterPro" id="IPR050832">
    <property type="entry name" value="Bact_Acetyltransf"/>
</dbReference>
<dbReference type="RefSeq" id="WP_191305359.1">
    <property type="nucleotide sequence ID" value="NZ_BNAR01000026.1"/>
</dbReference>
<evidence type="ECO:0000313" key="5">
    <source>
        <dbReference type="Proteomes" id="UP000605568"/>
    </source>
</evidence>
<dbReference type="PANTHER" id="PTHR43877">
    <property type="entry name" value="AMINOALKYLPHOSPHONATE N-ACETYLTRANSFERASE-RELATED-RELATED"/>
    <property type="match status" value="1"/>
</dbReference>
<accession>A0ABQ3MT72</accession>
<sequence>MSSPRTASIRQTDEHDSTTLATLRRAWSEEQTGHPLEDDLFEDDFAQWYAAEASRRVTFVAELDGEAIGMMNLALFERMPKPGRPPSRWAYLGNAFVLAAHRNRGIGTTLLNATIAHARDQHCARIVLSPSERSVAFYQRAGFGPATMLLAHVLDVQPQGTGARSTSDVNR</sequence>
<evidence type="ECO:0000256" key="2">
    <source>
        <dbReference type="ARBA" id="ARBA00023315"/>
    </source>
</evidence>
<dbReference type="InterPro" id="IPR000182">
    <property type="entry name" value="GNAT_dom"/>
</dbReference>
<evidence type="ECO:0000256" key="1">
    <source>
        <dbReference type="ARBA" id="ARBA00022679"/>
    </source>
</evidence>
<keyword evidence="1" id="KW-0808">Transferase</keyword>
<dbReference type="InterPro" id="IPR016181">
    <property type="entry name" value="Acyl_CoA_acyltransferase"/>
</dbReference>
<keyword evidence="5" id="KW-1185">Reference proteome</keyword>
<dbReference type="PROSITE" id="PS51186">
    <property type="entry name" value="GNAT"/>
    <property type="match status" value="1"/>
</dbReference>
<reference evidence="5" key="1">
    <citation type="journal article" date="2019" name="Int. J. Syst. Evol. Microbiol.">
        <title>The Global Catalogue of Microorganisms (GCM) 10K type strain sequencing project: providing services to taxonomists for standard genome sequencing and annotation.</title>
        <authorList>
            <consortium name="The Broad Institute Genomics Platform"/>
            <consortium name="The Broad Institute Genome Sequencing Center for Infectious Disease"/>
            <person name="Wu L."/>
            <person name="Ma J."/>
        </authorList>
    </citation>
    <scope>NUCLEOTIDE SEQUENCE [LARGE SCALE GENOMIC DNA]</scope>
    <source>
        <strain evidence="5">CGMCC 4.7367</strain>
    </source>
</reference>
<dbReference type="EMBL" id="BNAR01000026">
    <property type="protein sequence ID" value="GHH61504.1"/>
    <property type="molecule type" value="Genomic_DNA"/>
</dbReference>
<proteinExistence type="predicted"/>
<dbReference type="SUPFAM" id="SSF55729">
    <property type="entry name" value="Acyl-CoA N-acyltransferases (Nat)"/>
    <property type="match status" value="1"/>
</dbReference>
<keyword evidence="2" id="KW-0012">Acyltransferase</keyword>
<evidence type="ECO:0000259" key="3">
    <source>
        <dbReference type="PROSITE" id="PS51186"/>
    </source>
</evidence>
<comment type="caution">
    <text evidence="4">The sequence shown here is derived from an EMBL/GenBank/DDBJ whole genome shotgun (WGS) entry which is preliminary data.</text>
</comment>
<dbReference type="CDD" id="cd04301">
    <property type="entry name" value="NAT_SF"/>
    <property type="match status" value="1"/>
</dbReference>